<gene>
    <name evidence="2" type="ORF">Moror_13513</name>
</gene>
<dbReference type="STRING" id="1381753.V2WUF0"/>
<dbReference type="Proteomes" id="UP000017559">
    <property type="component" value="Unassembled WGS sequence"/>
</dbReference>
<dbReference type="OrthoDB" id="3014702at2759"/>
<protein>
    <recommendedName>
        <fullName evidence="1">Bacteriophage T5 Orf172 DNA-binding domain-containing protein</fullName>
    </recommendedName>
</protein>
<accession>V2WUF0</accession>
<dbReference type="EMBL" id="AWSO01001434">
    <property type="protein sequence ID" value="ESK83830.1"/>
    <property type="molecule type" value="Genomic_DNA"/>
</dbReference>
<organism evidence="2 3">
    <name type="scientific">Moniliophthora roreri (strain MCA 2997)</name>
    <name type="common">Cocoa frosty pod rot fungus</name>
    <name type="synonym">Crinipellis roreri</name>
    <dbReference type="NCBI Taxonomy" id="1381753"/>
    <lineage>
        <taxon>Eukaryota</taxon>
        <taxon>Fungi</taxon>
        <taxon>Dikarya</taxon>
        <taxon>Basidiomycota</taxon>
        <taxon>Agaricomycotina</taxon>
        <taxon>Agaricomycetes</taxon>
        <taxon>Agaricomycetidae</taxon>
        <taxon>Agaricales</taxon>
        <taxon>Marasmiineae</taxon>
        <taxon>Marasmiaceae</taxon>
        <taxon>Moniliophthora</taxon>
    </lineage>
</organism>
<keyword evidence="3" id="KW-1185">Reference proteome</keyword>
<sequence length="128" mass="14893">MVCSFAAWIAQIKFTTMRFLLLSKAEEEGNVYCFQILDLNDRGFLFKIGHTSRPLDEWQKEWDAKCNLYVHVWYLGIPVSASHCIKQLIHLSLEAHGIERVWNLCPKCGVHYNEIFCLPSADAWETMI</sequence>
<evidence type="ECO:0000313" key="3">
    <source>
        <dbReference type="Proteomes" id="UP000017559"/>
    </source>
</evidence>
<reference evidence="2 3" key="1">
    <citation type="journal article" date="2014" name="BMC Genomics">
        <title>Genome and secretome analysis of the hemibiotrophic fungal pathogen, Moniliophthora roreri, which causes frosty pod rot disease of cacao: mechanisms of the biotrophic and necrotrophic phases.</title>
        <authorList>
            <person name="Meinhardt L.W."/>
            <person name="Costa G.G.L."/>
            <person name="Thomazella D.P.T."/>
            <person name="Teixeira P.J.P.L."/>
            <person name="Carazzolle M.F."/>
            <person name="Schuster S.C."/>
            <person name="Carlson J.E."/>
            <person name="Guiltinan M.J."/>
            <person name="Mieczkowski P."/>
            <person name="Farmer A."/>
            <person name="Ramaraj T."/>
            <person name="Crozier J."/>
            <person name="Davis R.E."/>
            <person name="Shao J."/>
            <person name="Melnick R.L."/>
            <person name="Pereira G.A.G."/>
            <person name="Bailey B.A."/>
        </authorList>
    </citation>
    <scope>NUCLEOTIDE SEQUENCE [LARGE SCALE GENOMIC DNA]</scope>
    <source>
        <strain evidence="2 3">MCA 2997</strain>
    </source>
</reference>
<evidence type="ECO:0000313" key="2">
    <source>
        <dbReference type="EMBL" id="ESK83830.1"/>
    </source>
</evidence>
<proteinExistence type="predicted"/>
<dbReference type="AlphaFoldDB" id="V2WUF0"/>
<feature type="domain" description="Bacteriophage T5 Orf172 DNA-binding" evidence="1">
    <location>
        <begin position="40"/>
        <end position="123"/>
    </location>
</feature>
<evidence type="ECO:0000259" key="1">
    <source>
        <dbReference type="Pfam" id="PF10544"/>
    </source>
</evidence>
<dbReference type="InterPro" id="IPR018306">
    <property type="entry name" value="Phage_T5_Orf172_DNA-bd"/>
</dbReference>
<dbReference type="KEGG" id="mrr:Moror_13513"/>
<dbReference type="HOGENOM" id="CLU_1825769_0_0_1"/>
<comment type="caution">
    <text evidence="2">The sequence shown here is derived from an EMBL/GenBank/DDBJ whole genome shotgun (WGS) entry which is preliminary data.</text>
</comment>
<name>V2WUF0_MONRO</name>
<dbReference type="Pfam" id="PF10544">
    <property type="entry name" value="T5orf172"/>
    <property type="match status" value="1"/>
</dbReference>